<comment type="similarity">
    <text evidence="2 14 16">Belongs to the thiolase-like superfamily. Beta-ketoacyl-ACP synthases family.</text>
</comment>
<dbReference type="SUPFAM" id="SSF53901">
    <property type="entry name" value="Thiolase-like"/>
    <property type="match status" value="2"/>
</dbReference>
<dbReference type="NCBIfam" id="TIGR03150">
    <property type="entry name" value="fabF"/>
    <property type="match status" value="1"/>
</dbReference>
<accession>A0A5R8LTA4</accession>
<dbReference type="EC" id="2.3.1.179" evidence="3 14"/>
<dbReference type="PIRSF" id="PIRSF000447">
    <property type="entry name" value="KAS_II"/>
    <property type="match status" value="1"/>
</dbReference>
<keyword evidence="6 14" id="KW-0808">Transferase</keyword>
<evidence type="ECO:0000259" key="17">
    <source>
        <dbReference type="PROSITE" id="PS52004"/>
    </source>
</evidence>
<comment type="pathway">
    <text evidence="1 14">Lipid metabolism; fatty acid biosynthesis.</text>
</comment>
<dbReference type="GO" id="GO:0005829">
    <property type="term" value="C:cytosol"/>
    <property type="evidence" value="ECO:0007669"/>
    <property type="project" value="TreeGrafter"/>
</dbReference>
<evidence type="ECO:0000256" key="7">
    <source>
        <dbReference type="ARBA" id="ARBA00022832"/>
    </source>
</evidence>
<dbReference type="Gene3D" id="3.40.47.10">
    <property type="match status" value="2"/>
</dbReference>
<dbReference type="Pfam" id="PF00109">
    <property type="entry name" value="ketoacyl-synt"/>
    <property type="match status" value="1"/>
</dbReference>
<evidence type="ECO:0000313" key="19">
    <source>
        <dbReference type="Proteomes" id="UP000309885"/>
    </source>
</evidence>
<dbReference type="InterPro" id="IPR000794">
    <property type="entry name" value="Beta-ketoacyl_synthase"/>
</dbReference>
<dbReference type="AlphaFoldDB" id="A0A5R8LTA4"/>
<dbReference type="PROSITE" id="PS00606">
    <property type="entry name" value="KS3_1"/>
    <property type="match status" value="1"/>
</dbReference>
<evidence type="ECO:0000256" key="10">
    <source>
        <dbReference type="ARBA" id="ARBA00023315"/>
    </source>
</evidence>
<dbReference type="InterPro" id="IPR018201">
    <property type="entry name" value="Ketoacyl_synth_AS"/>
</dbReference>
<dbReference type="InterPro" id="IPR014030">
    <property type="entry name" value="Ketoacyl_synth_N"/>
</dbReference>
<dbReference type="InterPro" id="IPR017568">
    <property type="entry name" value="3-oxoacyl-ACP_synth-2"/>
</dbReference>
<dbReference type="GO" id="GO:0004315">
    <property type="term" value="F:3-oxoacyl-[acyl-carrier-protein] synthase activity"/>
    <property type="evidence" value="ECO:0007669"/>
    <property type="project" value="UniProtKB-UniRule"/>
</dbReference>
<keyword evidence="7" id="KW-0276">Fatty acid metabolism</keyword>
<keyword evidence="10 14" id="KW-0012">Acyltransferase</keyword>
<sequence length="412" mass="42775">MNGGMTLQRVVVTGMGTVNPLGHSVAETVATMDAGKVGIQPITKFDAEKTGITVAGEVKDFKPEARMQKRLSKRLDLFTQYGLYSAIEAYEQSGLTKDAVDADRMAVIFGSGIGGLTTIQEQVTKMYVKGPDRVSPLFVPEAISNMVAGTISQYFGAHGPSYVVVTACASATNAIGEAAMRIQAGKADVVITGGAEASVNEIGIAGFAALSALSKTADPTQASLPFAADRNGFVLGEGGGTLILESLDHAQKRGAKILGEVVGYGATSDAYHMTAPDPSGAQAARAMQLAVEEAGIQPSDVGYINAHGTATKANDAMESKAIHDLFGDNVLVSSTKALTGHLLGAAGAIEAIMTLSALQDGRLPMNVVDAAQDEDCPITLVNQDNRDTTVDYALSNSFGFGGHNAVLAFKRW</sequence>
<dbReference type="PROSITE" id="PS52004">
    <property type="entry name" value="KS3_2"/>
    <property type="match status" value="1"/>
</dbReference>
<evidence type="ECO:0000256" key="6">
    <source>
        <dbReference type="ARBA" id="ARBA00022679"/>
    </source>
</evidence>
<evidence type="ECO:0000256" key="8">
    <source>
        <dbReference type="ARBA" id="ARBA00023098"/>
    </source>
</evidence>
<evidence type="ECO:0000256" key="11">
    <source>
        <dbReference type="ARBA" id="ARBA00024006"/>
    </source>
</evidence>
<dbReference type="NCBIfam" id="NF005589">
    <property type="entry name" value="PRK07314.1"/>
    <property type="match status" value="1"/>
</dbReference>
<dbReference type="InterPro" id="IPR020841">
    <property type="entry name" value="PKS_Beta-ketoAc_synthase_dom"/>
</dbReference>
<evidence type="ECO:0000256" key="9">
    <source>
        <dbReference type="ARBA" id="ARBA00023160"/>
    </source>
</evidence>
<name>A0A5R8LTA4_LACZE</name>
<dbReference type="InterPro" id="IPR016039">
    <property type="entry name" value="Thiolase-like"/>
</dbReference>
<gene>
    <name evidence="18" type="primary">fabF</name>
    <name evidence="18" type="ORF">FEI15_04145</name>
</gene>
<dbReference type="GO" id="GO:0030497">
    <property type="term" value="P:fatty acid elongation"/>
    <property type="evidence" value="ECO:0007669"/>
    <property type="project" value="UniProtKB-ARBA"/>
</dbReference>
<feature type="domain" description="Ketosynthase family 3 (KS3)" evidence="17">
    <location>
        <begin position="7"/>
        <end position="411"/>
    </location>
</feature>
<keyword evidence="9 14" id="KW-0275">Fatty acid biosynthesis</keyword>
<evidence type="ECO:0000256" key="12">
    <source>
        <dbReference type="ARBA" id="ARBA00047318"/>
    </source>
</evidence>
<feature type="active site" description="For beta-ketoacyl synthase activity" evidence="15">
    <location>
        <position position="168"/>
    </location>
</feature>
<comment type="function">
    <text evidence="11 14">Involved in the type II fatty acid elongation cycle. Catalyzes the elongation of a wide range of acyl-ACP by the addition of two carbons from malonyl-ACP to an acyl acceptor. Can efficiently catalyze the conversion of palmitoleoyl-ACP (cis-hexadec-9-enoyl-ACP) to cis-vaccenoyl-ACP (cis-octadec-11-enoyl-ACP), an essential step in the thermal regulation of fatty acid composition.</text>
</comment>
<keyword evidence="5 14" id="KW-0444">Lipid biosynthesis</keyword>
<comment type="catalytic activity">
    <reaction evidence="12 14">
        <text>(9Z)-hexadecenoyl-[ACP] + malonyl-[ACP] + H(+) = 3-oxo-(11Z)-octadecenoyl-[ACP] + holo-[ACP] + CO2</text>
        <dbReference type="Rhea" id="RHEA:55040"/>
        <dbReference type="Rhea" id="RHEA-COMP:9623"/>
        <dbReference type="Rhea" id="RHEA-COMP:9685"/>
        <dbReference type="Rhea" id="RHEA-COMP:10800"/>
        <dbReference type="Rhea" id="RHEA-COMP:14074"/>
        <dbReference type="ChEBI" id="CHEBI:15378"/>
        <dbReference type="ChEBI" id="CHEBI:16526"/>
        <dbReference type="ChEBI" id="CHEBI:64479"/>
        <dbReference type="ChEBI" id="CHEBI:78449"/>
        <dbReference type="ChEBI" id="CHEBI:83989"/>
        <dbReference type="ChEBI" id="CHEBI:138538"/>
        <dbReference type="EC" id="2.3.1.179"/>
    </reaction>
</comment>
<evidence type="ECO:0000256" key="13">
    <source>
        <dbReference type="ARBA" id="ARBA00047659"/>
    </source>
</evidence>
<evidence type="ECO:0000256" key="16">
    <source>
        <dbReference type="RuleBase" id="RU003694"/>
    </source>
</evidence>
<dbReference type="PANTHER" id="PTHR11712">
    <property type="entry name" value="POLYKETIDE SYNTHASE-RELATED"/>
    <property type="match status" value="1"/>
</dbReference>
<comment type="caution">
    <text evidence="18">The sequence shown here is derived from an EMBL/GenBank/DDBJ whole genome shotgun (WGS) entry which is preliminary data.</text>
</comment>
<dbReference type="CDD" id="cd00834">
    <property type="entry name" value="KAS_I_II"/>
    <property type="match status" value="1"/>
</dbReference>
<proteinExistence type="inferred from homology"/>
<evidence type="ECO:0000256" key="5">
    <source>
        <dbReference type="ARBA" id="ARBA00022516"/>
    </source>
</evidence>
<evidence type="ECO:0000256" key="15">
    <source>
        <dbReference type="PIRSR" id="PIRSR000447-1"/>
    </source>
</evidence>
<dbReference type="PANTHER" id="PTHR11712:SF336">
    <property type="entry name" value="3-OXOACYL-[ACYL-CARRIER-PROTEIN] SYNTHASE, MITOCHONDRIAL"/>
    <property type="match status" value="1"/>
</dbReference>
<dbReference type="Pfam" id="PF02801">
    <property type="entry name" value="Ketoacyl-synt_C"/>
    <property type="match status" value="1"/>
</dbReference>
<dbReference type="Proteomes" id="UP000309885">
    <property type="component" value="Unassembled WGS sequence"/>
</dbReference>
<evidence type="ECO:0000313" key="18">
    <source>
        <dbReference type="EMBL" id="TLF40479.1"/>
    </source>
</evidence>
<dbReference type="SMART" id="SM00825">
    <property type="entry name" value="PKS_KS"/>
    <property type="match status" value="1"/>
</dbReference>
<evidence type="ECO:0000256" key="14">
    <source>
        <dbReference type="PIRNR" id="PIRNR000447"/>
    </source>
</evidence>
<dbReference type="FunFam" id="3.40.47.10:FF:000029">
    <property type="entry name" value="3-oxoacyl-[acyl-carrier-protein] synthase 1"/>
    <property type="match status" value="1"/>
</dbReference>
<organism evidence="18 19">
    <name type="scientific">Lacticaseibacillus zeae</name>
    <name type="common">Lactobacillus zeae</name>
    <dbReference type="NCBI Taxonomy" id="57037"/>
    <lineage>
        <taxon>Bacteria</taxon>
        <taxon>Bacillati</taxon>
        <taxon>Bacillota</taxon>
        <taxon>Bacilli</taxon>
        <taxon>Lactobacillales</taxon>
        <taxon>Lactobacillaceae</taxon>
        <taxon>Lacticaseibacillus</taxon>
    </lineage>
</organism>
<dbReference type="InterPro" id="IPR014031">
    <property type="entry name" value="Ketoacyl_synth_C"/>
</dbReference>
<evidence type="ECO:0000256" key="3">
    <source>
        <dbReference type="ARBA" id="ARBA00012356"/>
    </source>
</evidence>
<dbReference type="UniPathway" id="UPA00094"/>
<dbReference type="FunFam" id="3.40.47.10:FF:000018">
    <property type="entry name" value="3-oxoacyl-[acyl-carrier-protein] synthase 2"/>
    <property type="match status" value="1"/>
</dbReference>
<keyword evidence="8" id="KW-0443">Lipid metabolism</keyword>
<evidence type="ECO:0000256" key="1">
    <source>
        <dbReference type="ARBA" id="ARBA00005194"/>
    </source>
</evidence>
<comment type="catalytic activity">
    <reaction evidence="13 14">
        <text>a fatty acyl-[ACP] + malonyl-[ACP] + H(+) = a 3-oxoacyl-[ACP] + holo-[ACP] + CO2</text>
        <dbReference type="Rhea" id="RHEA:22836"/>
        <dbReference type="Rhea" id="RHEA-COMP:9623"/>
        <dbReference type="Rhea" id="RHEA-COMP:9685"/>
        <dbReference type="Rhea" id="RHEA-COMP:9916"/>
        <dbReference type="Rhea" id="RHEA-COMP:14125"/>
        <dbReference type="ChEBI" id="CHEBI:15378"/>
        <dbReference type="ChEBI" id="CHEBI:16526"/>
        <dbReference type="ChEBI" id="CHEBI:64479"/>
        <dbReference type="ChEBI" id="CHEBI:78449"/>
        <dbReference type="ChEBI" id="CHEBI:78776"/>
        <dbReference type="ChEBI" id="CHEBI:138651"/>
    </reaction>
</comment>
<protein>
    <recommendedName>
        <fullName evidence="4 14">3-oxoacyl-[acyl-carrier-protein] synthase 2</fullName>
        <ecNumber evidence="3 14">2.3.1.179</ecNumber>
    </recommendedName>
</protein>
<dbReference type="EMBL" id="VBWO01000003">
    <property type="protein sequence ID" value="TLF40479.1"/>
    <property type="molecule type" value="Genomic_DNA"/>
</dbReference>
<reference evidence="18 19" key="1">
    <citation type="submission" date="2019-05" db="EMBL/GenBank/DDBJ databases">
        <title>Genome-based reclassification of Lactobacillus casei as Lactobacillus casei subsp. casei. subsp.nov., description of Lactobacillus casei subsp. zeae subsp. nov., and emended description of Lactobacillus casei.</title>
        <authorList>
            <person name="Huang C.-H."/>
        </authorList>
    </citation>
    <scope>NUCLEOTIDE SEQUENCE [LARGE SCALE GENOMIC DNA]</scope>
    <source>
        <strain evidence="18 19">CRBIP24.44</strain>
    </source>
</reference>
<evidence type="ECO:0000256" key="2">
    <source>
        <dbReference type="ARBA" id="ARBA00008467"/>
    </source>
</evidence>
<evidence type="ECO:0000256" key="4">
    <source>
        <dbReference type="ARBA" id="ARBA00014657"/>
    </source>
</evidence>